<dbReference type="EMBL" id="KZ107847">
    <property type="protein sequence ID" value="OSS48145.1"/>
    <property type="molecule type" value="Genomic_DNA"/>
</dbReference>
<gene>
    <name evidence="1" type="ORF">B5807_06411</name>
</gene>
<sequence>MVGGHVQRPLQVSLLSFAIDRHSPFVGLGLQPWRISWYDEAADALDLAILPTRARKDGAVGCVMHTRLPLLVPVQQPPINPIPPLCNPLGSHVCRIAAVSGLCQAERHPELAPQPRGYQLGLLLV</sequence>
<evidence type="ECO:0000313" key="2">
    <source>
        <dbReference type="Proteomes" id="UP000193240"/>
    </source>
</evidence>
<proteinExistence type="predicted"/>
<keyword evidence="2" id="KW-1185">Reference proteome</keyword>
<dbReference type="Proteomes" id="UP000193240">
    <property type="component" value="Unassembled WGS sequence"/>
</dbReference>
<accession>A0A1Y2LW90</accession>
<protein>
    <submittedName>
        <fullName evidence="1">Uncharacterized protein</fullName>
    </submittedName>
</protein>
<organism evidence="1 2">
    <name type="scientific">Epicoccum nigrum</name>
    <name type="common">Soil fungus</name>
    <name type="synonym">Epicoccum purpurascens</name>
    <dbReference type="NCBI Taxonomy" id="105696"/>
    <lineage>
        <taxon>Eukaryota</taxon>
        <taxon>Fungi</taxon>
        <taxon>Dikarya</taxon>
        <taxon>Ascomycota</taxon>
        <taxon>Pezizomycotina</taxon>
        <taxon>Dothideomycetes</taxon>
        <taxon>Pleosporomycetidae</taxon>
        <taxon>Pleosporales</taxon>
        <taxon>Pleosporineae</taxon>
        <taxon>Didymellaceae</taxon>
        <taxon>Epicoccum</taxon>
    </lineage>
</organism>
<name>A0A1Y2LW90_EPING</name>
<reference evidence="1 2" key="1">
    <citation type="journal article" date="2017" name="Genome Announc.">
        <title>Genome sequence of the saprophytic ascomycete Epicoccum nigrum ICMP 19927 strain isolated from New Zealand.</title>
        <authorList>
            <person name="Fokin M."/>
            <person name="Fleetwood D."/>
            <person name="Weir B.S."/>
            <person name="Villas-Boas S.G."/>
        </authorList>
    </citation>
    <scope>NUCLEOTIDE SEQUENCE [LARGE SCALE GENOMIC DNA]</scope>
    <source>
        <strain evidence="1 2">ICMP 19927</strain>
    </source>
</reference>
<evidence type="ECO:0000313" key="1">
    <source>
        <dbReference type="EMBL" id="OSS48145.1"/>
    </source>
</evidence>
<dbReference type="AlphaFoldDB" id="A0A1Y2LW90"/>
<dbReference type="InParanoid" id="A0A1Y2LW90"/>